<comment type="similarity">
    <text evidence="3">Belongs to the krueppel C2H2-type zinc-finger protein family.</text>
</comment>
<dbReference type="GO" id="GO:0008270">
    <property type="term" value="F:zinc ion binding"/>
    <property type="evidence" value="ECO:0007669"/>
    <property type="project" value="UniProtKB-KW"/>
</dbReference>
<evidence type="ECO:0000256" key="4">
    <source>
        <dbReference type="ARBA" id="ARBA00022499"/>
    </source>
</evidence>
<feature type="compositionally biased region" description="Polar residues" evidence="16">
    <location>
        <begin position="535"/>
        <end position="551"/>
    </location>
</feature>
<keyword evidence="7 15" id="KW-0863">Zinc-finger</keyword>
<keyword evidence="18" id="KW-1185">Reference proteome</keyword>
<dbReference type="InterPro" id="IPR048408">
    <property type="entry name" value="ZNF512_C2HC"/>
</dbReference>
<evidence type="ECO:0000313" key="22">
    <source>
        <dbReference type="RefSeq" id="XP_030054439.1"/>
    </source>
</evidence>
<dbReference type="RefSeq" id="XP_030054439.1">
    <property type="nucleotide sequence ID" value="XM_030198579.1"/>
</dbReference>
<evidence type="ECO:0000256" key="14">
    <source>
        <dbReference type="ARBA" id="ARBA00039955"/>
    </source>
</evidence>
<dbReference type="InterPro" id="IPR052274">
    <property type="entry name" value="Krueppel_C2H2_Zn-finger"/>
</dbReference>
<evidence type="ECO:0000256" key="1">
    <source>
        <dbReference type="ARBA" id="ARBA00003767"/>
    </source>
</evidence>
<evidence type="ECO:0000313" key="18">
    <source>
        <dbReference type="Proteomes" id="UP000515156"/>
    </source>
</evidence>
<keyword evidence="13" id="KW-0539">Nucleus</keyword>
<dbReference type="Proteomes" id="UP000515156">
    <property type="component" value="Chromosome 3"/>
</dbReference>
<comment type="function">
    <text evidence="1">May be involved in transcriptional regulation.</text>
</comment>
<evidence type="ECO:0000256" key="13">
    <source>
        <dbReference type="ARBA" id="ARBA00023242"/>
    </source>
</evidence>
<dbReference type="RefSeq" id="XP_030054436.1">
    <property type="nucleotide sequence ID" value="XM_030198576.1"/>
</dbReference>
<dbReference type="RefSeq" id="XP_030054437.1">
    <property type="nucleotide sequence ID" value="XM_030198577.1"/>
</dbReference>
<evidence type="ECO:0000256" key="5">
    <source>
        <dbReference type="ARBA" id="ARBA00022723"/>
    </source>
</evidence>
<evidence type="ECO:0000256" key="15">
    <source>
        <dbReference type="PROSITE-ProRule" id="PRU00042"/>
    </source>
</evidence>
<keyword evidence="12" id="KW-0804">Transcription</keyword>
<dbReference type="Pfam" id="PF21367">
    <property type="entry name" value="ZNF512_zf-C2H2"/>
    <property type="match status" value="1"/>
</dbReference>
<evidence type="ECO:0000256" key="9">
    <source>
        <dbReference type="ARBA" id="ARBA00022843"/>
    </source>
</evidence>
<evidence type="ECO:0000256" key="7">
    <source>
        <dbReference type="ARBA" id="ARBA00022771"/>
    </source>
</evidence>
<evidence type="ECO:0000313" key="20">
    <source>
        <dbReference type="RefSeq" id="XP_030054437.1"/>
    </source>
</evidence>
<keyword evidence="11" id="KW-0238">DNA-binding</keyword>
<dbReference type="InterPro" id="IPR036236">
    <property type="entry name" value="Znf_C2H2_sf"/>
</dbReference>
<dbReference type="OrthoDB" id="9949647at2759"/>
<protein>
    <recommendedName>
        <fullName evidence="14">Zinc finger protein 512</fullName>
    </recommendedName>
</protein>
<dbReference type="KEGG" id="muo:115466972"/>
<evidence type="ECO:0000259" key="17">
    <source>
        <dbReference type="PROSITE" id="PS50157"/>
    </source>
</evidence>
<comment type="subcellular location">
    <subcellularLocation>
        <location evidence="2">Nucleus</location>
    </subcellularLocation>
</comment>
<dbReference type="PROSITE" id="PS50157">
    <property type="entry name" value="ZINC_FINGER_C2H2_2"/>
    <property type="match status" value="3"/>
</dbReference>
<dbReference type="SUPFAM" id="SSF57667">
    <property type="entry name" value="beta-beta-alpha zinc fingers"/>
    <property type="match status" value="5"/>
</dbReference>
<organism evidence="18 21">
    <name type="scientific">Microcaecilia unicolor</name>
    <dbReference type="NCBI Taxonomy" id="1415580"/>
    <lineage>
        <taxon>Eukaryota</taxon>
        <taxon>Metazoa</taxon>
        <taxon>Chordata</taxon>
        <taxon>Craniata</taxon>
        <taxon>Vertebrata</taxon>
        <taxon>Euteleostomi</taxon>
        <taxon>Amphibia</taxon>
        <taxon>Gymnophiona</taxon>
        <taxon>Siphonopidae</taxon>
        <taxon>Microcaecilia</taxon>
    </lineage>
</organism>
<dbReference type="FunFam" id="3.30.160.60:FF:000270">
    <property type="entry name" value="Zinc finger protein 512"/>
    <property type="match status" value="1"/>
</dbReference>
<proteinExistence type="inferred from homology"/>
<keyword evidence="10" id="KW-0805">Transcription regulation</keyword>
<dbReference type="GO" id="GO:0005634">
    <property type="term" value="C:nucleus"/>
    <property type="evidence" value="ECO:0007669"/>
    <property type="project" value="UniProtKB-SubCell"/>
</dbReference>
<evidence type="ECO:0000256" key="10">
    <source>
        <dbReference type="ARBA" id="ARBA00023015"/>
    </source>
</evidence>
<accession>A0A6P7XPH4</accession>
<keyword evidence="6" id="KW-0677">Repeat</keyword>
<dbReference type="GO" id="GO:0003677">
    <property type="term" value="F:DNA binding"/>
    <property type="evidence" value="ECO:0007669"/>
    <property type="project" value="UniProtKB-KW"/>
</dbReference>
<feature type="domain" description="C2H2-type" evidence="17">
    <location>
        <begin position="164"/>
        <end position="187"/>
    </location>
</feature>
<feature type="region of interest" description="Disordered" evidence="16">
    <location>
        <begin position="1"/>
        <end position="117"/>
    </location>
</feature>
<feature type="region of interest" description="Disordered" evidence="16">
    <location>
        <begin position="532"/>
        <end position="551"/>
    </location>
</feature>
<evidence type="ECO:0000256" key="3">
    <source>
        <dbReference type="ARBA" id="ARBA00006991"/>
    </source>
</evidence>
<dbReference type="CTD" id="84450"/>
<evidence type="ECO:0000256" key="8">
    <source>
        <dbReference type="ARBA" id="ARBA00022833"/>
    </source>
</evidence>
<feature type="compositionally biased region" description="Basic residues" evidence="16">
    <location>
        <begin position="86"/>
        <end position="107"/>
    </location>
</feature>
<dbReference type="Pfam" id="PF21276">
    <property type="entry name" value="ZNF512_C2HC"/>
    <property type="match status" value="2"/>
</dbReference>
<feature type="domain" description="C2H2-type" evidence="17">
    <location>
        <begin position="253"/>
        <end position="276"/>
    </location>
</feature>
<dbReference type="GeneID" id="115466972"/>
<dbReference type="PANTHER" id="PTHR22979:SF2">
    <property type="entry name" value="ZINC FINGER PROTEIN 512"/>
    <property type="match status" value="1"/>
</dbReference>
<dbReference type="Gene3D" id="3.30.160.60">
    <property type="entry name" value="Classic Zinc Finger"/>
    <property type="match status" value="3"/>
</dbReference>
<feature type="domain" description="C2H2-type" evidence="17">
    <location>
        <begin position="400"/>
        <end position="428"/>
    </location>
</feature>
<evidence type="ECO:0000256" key="16">
    <source>
        <dbReference type="SAM" id="MobiDB-lite"/>
    </source>
</evidence>
<evidence type="ECO:0000256" key="11">
    <source>
        <dbReference type="ARBA" id="ARBA00023125"/>
    </source>
</evidence>
<gene>
    <name evidence="19 20 21 22" type="primary">ZNF512</name>
</gene>
<dbReference type="InterPro" id="IPR013087">
    <property type="entry name" value="Znf_C2H2_type"/>
</dbReference>
<evidence type="ECO:0000313" key="19">
    <source>
        <dbReference type="RefSeq" id="XP_030054436.1"/>
    </source>
</evidence>
<reference evidence="19 20" key="1">
    <citation type="submission" date="2025-04" db="UniProtKB">
        <authorList>
            <consortium name="RefSeq"/>
        </authorList>
    </citation>
    <scope>IDENTIFICATION</scope>
</reference>
<dbReference type="InterPro" id="IPR048403">
    <property type="entry name" value="ZNF512_znf-C2H2"/>
</dbReference>
<dbReference type="SMART" id="SM00355">
    <property type="entry name" value="ZnF_C2H2"/>
    <property type="match status" value="5"/>
</dbReference>
<dbReference type="PROSITE" id="PS00028">
    <property type="entry name" value="ZINC_FINGER_C2H2_1"/>
    <property type="match status" value="3"/>
</dbReference>
<dbReference type="PANTHER" id="PTHR22979">
    <property type="entry name" value="ZINC FINGER PROTEIN-RELATED"/>
    <property type="match status" value="1"/>
</dbReference>
<keyword evidence="5" id="KW-0479">Metal-binding</keyword>
<keyword evidence="9" id="KW-0832">Ubl conjugation</keyword>
<evidence type="ECO:0000256" key="6">
    <source>
        <dbReference type="ARBA" id="ARBA00022737"/>
    </source>
</evidence>
<evidence type="ECO:0000313" key="21">
    <source>
        <dbReference type="RefSeq" id="XP_030054438.1"/>
    </source>
</evidence>
<feature type="region of interest" description="Disordered" evidence="16">
    <location>
        <begin position="445"/>
        <end position="465"/>
    </location>
</feature>
<dbReference type="RefSeq" id="XP_030054438.1">
    <property type="nucleotide sequence ID" value="XM_030198578.1"/>
</dbReference>
<evidence type="ECO:0000256" key="2">
    <source>
        <dbReference type="ARBA" id="ARBA00004123"/>
    </source>
</evidence>
<evidence type="ECO:0000256" key="12">
    <source>
        <dbReference type="ARBA" id="ARBA00023163"/>
    </source>
</evidence>
<feature type="compositionally biased region" description="Acidic residues" evidence="16">
    <location>
        <begin position="63"/>
        <end position="82"/>
    </location>
</feature>
<feature type="region of interest" description="Disordered" evidence="16">
    <location>
        <begin position="496"/>
        <end position="515"/>
    </location>
</feature>
<name>A0A6P7XPH4_9AMPH</name>
<keyword evidence="4" id="KW-1017">Isopeptide bond</keyword>
<keyword evidence="8" id="KW-0862">Zinc</keyword>
<dbReference type="AlphaFoldDB" id="A0A6P7XPH4"/>
<sequence>MHHLDTNHGESFSNFPRPTRDHVNRSSDNSGVMAIRRPTYWLEMRGIKTATDSMPAKKNHQSEEEEEEEEEDDDDDDEDYEEPSSKKRKHSGWKKRASTKKSPKRKGSYVPKEPPSYPAGSIEEKWYLEILHNGQVTCPKCSVIVRKTVEGLKKHMESCREDAYTCQHCGKKFRSSAGMTYHLMAFHNLFAQGDTDDLNNQPDRGRLRKVLKCMGRLKCMRKGCSSSFTTMMGYLYHTKKCGKEEAELEVMALKCQHCGRAYQSRAGLVYHVRTKHEPLTSCHGDQRQQKENSYEARVQRRSAKIASYYLHEIASEELIKEWPKRKLLRDLVPDDRKLKFRRPGLPTFSKEVLQKWNVELKRFHIIHCPNEDCEAVYSSIPGLKAHLGTCSKGDFVSGKYVCLLCEKEFVSESGVKYHINTVHSEEWFIVNTKSTKSFEKPIKMQQKNDKYKTSKAAAAQNRQTRSTRELIGNHSMNKAPNATAKIRSVGIQLPEKNDISTSSGMKGKEPRKRNVREPVPNATVIKAETFEVSKPETSTAPTLKPVTTTSQNPRILKLRLRGTRCESLPLKPELRTRQHRNHCSEGKKKLKADS</sequence>